<name>A0A3G5A321_9VIRU</name>
<organism evidence="2">
    <name type="scientific">Harvfovirus sp</name>
    <dbReference type="NCBI Taxonomy" id="2487768"/>
    <lineage>
        <taxon>Viruses</taxon>
        <taxon>Varidnaviria</taxon>
        <taxon>Bamfordvirae</taxon>
        <taxon>Nucleocytoviricota</taxon>
        <taxon>Megaviricetes</taxon>
        <taxon>Imitervirales</taxon>
        <taxon>Mimiviridae</taxon>
        <taxon>Klosneuvirinae</taxon>
    </lineage>
</organism>
<proteinExistence type="predicted"/>
<protein>
    <submittedName>
        <fullName evidence="2">Uncharacterized protein</fullName>
    </submittedName>
</protein>
<dbReference type="EMBL" id="MK072288">
    <property type="protein sequence ID" value="AYV81622.1"/>
    <property type="molecule type" value="Genomic_DNA"/>
</dbReference>
<accession>A0A3G5A321</accession>
<sequence>MIAFQFFVTRKIEYICSSAYNIFTAKEMRQRTILKRIYEKKIILKRRYKMAEIFDYNDLIDYILEFSDEREKIALYRVNMNLRDFVFKSRLCPIYFKFSDQFFVNNLANQRILDIYRRNYDLFENIFSLTFLKKYCICQNIVDCQMFHISTKVCVPCELYNHPLFRGCCYYTLLWDCGATGLHGPSGYLRTEGLINRWNKRKEELKNRIVIHNEQIIDHKNPILYDYKSASKHKRHYR</sequence>
<evidence type="ECO:0000256" key="1">
    <source>
        <dbReference type="SAM" id="Coils"/>
    </source>
</evidence>
<feature type="coiled-coil region" evidence="1">
    <location>
        <begin position="188"/>
        <end position="215"/>
    </location>
</feature>
<evidence type="ECO:0000313" key="2">
    <source>
        <dbReference type="EMBL" id="AYV81622.1"/>
    </source>
</evidence>
<reference evidence="2" key="1">
    <citation type="submission" date="2018-10" db="EMBL/GenBank/DDBJ databases">
        <title>Hidden diversity of soil giant viruses.</title>
        <authorList>
            <person name="Schulz F."/>
            <person name="Alteio L."/>
            <person name="Goudeau D."/>
            <person name="Ryan E.M."/>
            <person name="Malmstrom R.R."/>
            <person name="Blanchard J."/>
            <person name="Woyke T."/>
        </authorList>
    </citation>
    <scope>NUCLEOTIDE SEQUENCE</scope>
    <source>
        <strain evidence="2">HAV1</strain>
    </source>
</reference>
<gene>
    <name evidence="2" type="ORF">Harvfovirus46_5</name>
</gene>
<keyword evidence="1" id="KW-0175">Coiled coil</keyword>